<proteinExistence type="inferred from homology"/>
<keyword evidence="13 16" id="KW-0173">Coenzyme A biosynthesis</keyword>
<dbReference type="EC" id="2.7.1.33" evidence="6 16"/>
<feature type="binding site" evidence="16">
    <location>
        <position position="117"/>
    </location>
    <ligand>
        <name>K(+)</name>
        <dbReference type="ChEBI" id="CHEBI:29103"/>
    </ligand>
</feature>
<evidence type="ECO:0000256" key="12">
    <source>
        <dbReference type="ARBA" id="ARBA00022958"/>
    </source>
</evidence>
<comment type="function">
    <text evidence="16">Catalyzes the phosphorylation of pantothenate (Pan), the first step in CoA biosynthesis.</text>
</comment>
<keyword evidence="16" id="KW-0479">Metal-binding</keyword>
<dbReference type="HAMAP" id="MF_01274">
    <property type="entry name" value="Pantothen_kinase_3"/>
    <property type="match status" value="1"/>
</dbReference>
<dbReference type="GO" id="GO:0005737">
    <property type="term" value="C:cytoplasm"/>
    <property type="evidence" value="ECO:0007669"/>
    <property type="project" value="UniProtKB-SubCell"/>
</dbReference>
<evidence type="ECO:0000256" key="4">
    <source>
        <dbReference type="ARBA" id="ARBA00005225"/>
    </source>
</evidence>
<evidence type="ECO:0000256" key="14">
    <source>
        <dbReference type="ARBA" id="ARBA00038036"/>
    </source>
</evidence>
<sequence>MNLIIDIGNTKIKASIFLKGELNTTKASEKVDVEFAKELLGEFTTIEKVIIASVREYPDNLISFLKTKIQHVFFFDSKLPIPLENLYESKKTLGYDRLAACIGAYAMDPNQNILVIDAGTAITFDFVNKHGQYLGGCISPGLSMRYKALNHFTKKLPLLSVNENYSLIGKNTKEAITGGVQNGIVFEIDSYINQLKQKYADLKVILTGGDAPFLYKNITNPATLEMNVLAIGLNHILEFNILERSNN</sequence>
<evidence type="ECO:0000256" key="8">
    <source>
        <dbReference type="ARBA" id="ARBA00022679"/>
    </source>
</evidence>
<evidence type="ECO:0000256" key="15">
    <source>
        <dbReference type="ARBA" id="ARBA00040883"/>
    </source>
</evidence>
<comment type="caution">
    <text evidence="17">The sequence shown here is derived from an EMBL/GenBank/DDBJ whole genome shotgun (WGS) entry which is preliminary data.</text>
</comment>
<dbReference type="Gene3D" id="3.30.420.40">
    <property type="match status" value="2"/>
</dbReference>
<feature type="binding site" evidence="16">
    <location>
        <begin position="6"/>
        <end position="13"/>
    </location>
    <ligand>
        <name>ATP</name>
        <dbReference type="ChEBI" id="CHEBI:30616"/>
    </ligand>
</feature>
<comment type="cofactor">
    <cofactor evidence="2">
        <name>K(+)</name>
        <dbReference type="ChEBI" id="CHEBI:29103"/>
    </cofactor>
</comment>
<dbReference type="GO" id="GO:0015937">
    <property type="term" value="P:coenzyme A biosynthetic process"/>
    <property type="evidence" value="ECO:0007669"/>
    <property type="project" value="UniProtKB-UniRule"/>
</dbReference>
<comment type="subcellular location">
    <subcellularLocation>
        <location evidence="3 16">Cytoplasm</location>
    </subcellularLocation>
</comment>
<feature type="binding site" evidence="16">
    <location>
        <position position="87"/>
    </location>
    <ligand>
        <name>substrate</name>
    </ligand>
</feature>
<comment type="similarity">
    <text evidence="14 16">Belongs to the type III pantothenate kinase family.</text>
</comment>
<dbReference type="CDD" id="cd24015">
    <property type="entry name" value="ASKHA_NBD_PanK-III"/>
    <property type="match status" value="1"/>
</dbReference>
<evidence type="ECO:0000256" key="10">
    <source>
        <dbReference type="ARBA" id="ARBA00022777"/>
    </source>
</evidence>
<evidence type="ECO:0000313" key="18">
    <source>
        <dbReference type="Proteomes" id="UP000284531"/>
    </source>
</evidence>
<dbReference type="Pfam" id="PF03309">
    <property type="entry name" value="Pan_kinase"/>
    <property type="match status" value="1"/>
</dbReference>
<evidence type="ECO:0000256" key="3">
    <source>
        <dbReference type="ARBA" id="ARBA00004496"/>
    </source>
</evidence>
<keyword evidence="9 16" id="KW-0547">Nucleotide-binding</keyword>
<dbReference type="GO" id="GO:0005524">
    <property type="term" value="F:ATP binding"/>
    <property type="evidence" value="ECO:0007669"/>
    <property type="project" value="UniProtKB-UniRule"/>
</dbReference>
<name>A0A419WKK8_9BACT</name>
<comment type="subunit">
    <text evidence="5 16">Homodimer.</text>
</comment>
<dbReference type="RefSeq" id="WP_170150716.1">
    <property type="nucleotide sequence ID" value="NZ_RAPQ01000013.1"/>
</dbReference>
<dbReference type="EMBL" id="RAPQ01000013">
    <property type="protein sequence ID" value="RKD96020.1"/>
    <property type="molecule type" value="Genomic_DNA"/>
</dbReference>
<dbReference type="PANTHER" id="PTHR34265">
    <property type="entry name" value="TYPE III PANTOTHENATE KINASE"/>
    <property type="match status" value="1"/>
</dbReference>
<evidence type="ECO:0000313" key="17">
    <source>
        <dbReference type="EMBL" id="RKD96020.1"/>
    </source>
</evidence>
<keyword evidence="18" id="KW-1185">Reference proteome</keyword>
<evidence type="ECO:0000256" key="2">
    <source>
        <dbReference type="ARBA" id="ARBA00001958"/>
    </source>
</evidence>
<dbReference type="GO" id="GO:0046872">
    <property type="term" value="F:metal ion binding"/>
    <property type="evidence" value="ECO:0007669"/>
    <property type="project" value="UniProtKB-KW"/>
</dbReference>
<dbReference type="Proteomes" id="UP000284531">
    <property type="component" value="Unassembled WGS sequence"/>
</dbReference>
<evidence type="ECO:0000256" key="9">
    <source>
        <dbReference type="ARBA" id="ARBA00022741"/>
    </source>
</evidence>
<dbReference type="UniPathway" id="UPA00241">
    <property type="reaction ID" value="UER00352"/>
</dbReference>
<dbReference type="AlphaFoldDB" id="A0A419WKK8"/>
<feature type="active site" description="Proton acceptor" evidence="16">
    <location>
        <position position="96"/>
    </location>
</feature>
<dbReference type="NCBIfam" id="TIGR00671">
    <property type="entry name" value="baf"/>
    <property type="match status" value="1"/>
</dbReference>
<evidence type="ECO:0000256" key="16">
    <source>
        <dbReference type="HAMAP-Rule" id="MF_01274"/>
    </source>
</evidence>
<keyword evidence="7 16" id="KW-0963">Cytoplasm</keyword>
<keyword evidence="8 16" id="KW-0808">Transferase</keyword>
<evidence type="ECO:0000256" key="7">
    <source>
        <dbReference type="ARBA" id="ARBA00022490"/>
    </source>
</evidence>
<dbReference type="InterPro" id="IPR043129">
    <property type="entry name" value="ATPase_NBD"/>
</dbReference>
<evidence type="ECO:0000256" key="1">
    <source>
        <dbReference type="ARBA" id="ARBA00001206"/>
    </source>
</evidence>
<gene>
    <name evidence="16" type="primary">coaX</name>
    <name evidence="17" type="ORF">BXY64_4008</name>
</gene>
<feature type="binding site" evidence="16">
    <location>
        <position position="172"/>
    </location>
    <ligand>
        <name>substrate</name>
    </ligand>
</feature>
<dbReference type="PANTHER" id="PTHR34265:SF1">
    <property type="entry name" value="TYPE III PANTOTHENATE KINASE"/>
    <property type="match status" value="1"/>
</dbReference>
<keyword evidence="11 16" id="KW-0067">ATP-binding</keyword>
<reference evidence="17 18" key="1">
    <citation type="submission" date="2018-09" db="EMBL/GenBank/DDBJ databases">
        <title>Genomic Encyclopedia of Archaeal and Bacterial Type Strains, Phase II (KMG-II): from individual species to whole genera.</title>
        <authorList>
            <person name="Goeker M."/>
        </authorList>
    </citation>
    <scope>NUCLEOTIDE SEQUENCE [LARGE SCALE GENOMIC DNA]</scope>
    <source>
        <strain evidence="17 18">DSM 21950</strain>
    </source>
</reference>
<keyword evidence="10 16" id="KW-0418">Kinase</keyword>
<evidence type="ECO:0000256" key="5">
    <source>
        <dbReference type="ARBA" id="ARBA00011738"/>
    </source>
</evidence>
<organism evidence="17 18">
    <name type="scientific">Marinifilum flexuosum</name>
    <dbReference type="NCBI Taxonomy" id="1117708"/>
    <lineage>
        <taxon>Bacteria</taxon>
        <taxon>Pseudomonadati</taxon>
        <taxon>Bacteroidota</taxon>
        <taxon>Bacteroidia</taxon>
        <taxon>Marinilabiliales</taxon>
        <taxon>Marinifilaceae</taxon>
    </lineage>
</organism>
<feature type="binding site" evidence="16">
    <location>
        <position position="120"/>
    </location>
    <ligand>
        <name>ATP</name>
        <dbReference type="ChEBI" id="CHEBI:30616"/>
    </ligand>
</feature>
<comment type="pathway">
    <text evidence="4 16">Cofactor biosynthesis; coenzyme A biosynthesis; CoA from (R)-pantothenate: step 1/5.</text>
</comment>
<dbReference type="GO" id="GO:0004594">
    <property type="term" value="F:pantothenate kinase activity"/>
    <property type="evidence" value="ECO:0007669"/>
    <property type="project" value="UniProtKB-UniRule"/>
</dbReference>
<protein>
    <recommendedName>
        <fullName evidence="15 16">Type III pantothenate kinase</fullName>
        <ecNumber evidence="6 16">2.7.1.33</ecNumber>
    </recommendedName>
    <alternativeName>
        <fullName evidence="16">PanK-III</fullName>
    </alternativeName>
    <alternativeName>
        <fullName evidence="16">Pantothenic acid kinase</fullName>
    </alternativeName>
</protein>
<keyword evidence="12 16" id="KW-0630">Potassium</keyword>
<comment type="catalytic activity">
    <reaction evidence="1 16">
        <text>(R)-pantothenate + ATP = (R)-4'-phosphopantothenate + ADP + H(+)</text>
        <dbReference type="Rhea" id="RHEA:16373"/>
        <dbReference type="ChEBI" id="CHEBI:10986"/>
        <dbReference type="ChEBI" id="CHEBI:15378"/>
        <dbReference type="ChEBI" id="CHEBI:29032"/>
        <dbReference type="ChEBI" id="CHEBI:30616"/>
        <dbReference type="ChEBI" id="CHEBI:456216"/>
        <dbReference type="EC" id="2.7.1.33"/>
    </reaction>
</comment>
<evidence type="ECO:0000256" key="6">
    <source>
        <dbReference type="ARBA" id="ARBA00012102"/>
    </source>
</evidence>
<evidence type="ECO:0000256" key="11">
    <source>
        <dbReference type="ARBA" id="ARBA00022840"/>
    </source>
</evidence>
<comment type="cofactor">
    <cofactor evidence="16">
        <name>NH4(+)</name>
        <dbReference type="ChEBI" id="CHEBI:28938"/>
    </cofactor>
    <cofactor evidence="16">
        <name>K(+)</name>
        <dbReference type="ChEBI" id="CHEBI:29103"/>
    </cofactor>
    <text evidence="16">A monovalent cation. Ammonium or potassium.</text>
</comment>
<feature type="binding site" evidence="16">
    <location>
        <begin position="94"/>
        <end position="97"/>
    </location>
    <ligand>
        <name>substrate</name>
    </ligand>
</feature>
<dbReference type="SUPFAM" id="SSF53067">
    <property type="entry name" value="Actin-like ATPase domain"/>
    <property type="match status" value="2"/>
</dbReference>
<dbReference type="InterPro" id="IPR004619">
    <property type="entry name" value="Type_III_PanK"/>
</dbReference>
<evidence type="ECO:0000256" key="13">
    <source>
        <dbReference type="ARBA" id="ARBA00022993"/>
    </source>
</evidence>
<accession>A0A419WKK8</accession>